<reference evidence="1 2" key="1">
    <citation type="journal article" date="2017" name="Sci. Rep.">
        <title>Characterization and diversity of phages infecting Aeromonas salmonicida subsp. salmonicida.</title>
        <authorList>
            <person name="Vincent A.T."/>
            <person name="Paquet V.E."/>
            <person name="Bernatchez A."/>
            <person name="Tremblay D.M."/>
            <person name="Moineau S."/>
            <person name="Charette S.J."/>
        </authorList>
    </citation>
    <scope>NUCLEOTIDE SEQUENCE [LARGE SCALE GENOMIC DNA]</scope>
</reference>
<dbReference type="Proteomes" id="UP000225215">
    <property type="component" value="Segment"/>
</dbReference>
<dbReference type="EMBL" id="KY290955">
    <property type="protein sequence ID" value="APU01717.1"/>
    <property type="molecule type" value="Genomic_DNA"/>
</dbReference>
<proteinExistence type="predicted"/>
<name>A0A219YCP6_9CAUD</name>
<evidence type="ECO:0000313" key="2">
    <source>
        <dbReference type="Proteomes" id="UP000225215"/>
    </source>
</evidence>
<sequence>MENTVTLVVALNPTSGDVENWIFSNRHDRSAVDIAISYMENKYKKPVEVYHFQNCYPGGLMESWGICTTEQKTEWINRNLISMVYSTHDGCTEYGKSVIVEPIFDDEE</sequence>
<organism evidence="1 2">
    <name type="scientific">Aeromonas phage 65.2</name>
    <dbReference type="NCBI Taxonomy" id="1932896"/>
    <lineage>
        <taxon>Viruses</taxon>
        <taxon>Duplodnaviria</taxon>
        <taxon>Heunggongvirae</taxon>
        <taxon>Uroviricota</taxon>
        <taxon>Caudoviricetes</taxon>
        <taxon>Pantevenvirales</taxon>
        <taxon>Straboviridae</taxon>
        <taxon>Emmerichvirinae</taxon>
        <taxon>Ishigurovirus</taxon>
        <taxon>Ishigurovirus osborne</taxon>
    </lineage>
</organism>
<protein>
    <submittedName>
        <fullName evidence="1">Uncharacterized protein</fullName>
    </submittedName>
</protein>
<accession>A0A219YCP6</accession>
<evidence type="ECO:0000313" key="1">
    <source>
        <dbReference type="EMBL" id="APU01717.1"/>
    </source>
</evidence>